<dbReference type="Gene3D" id="3.40.50.720">
    <property type="entry name" value="NAD(P)-binding Rossmann-like Domain"/>
    <property type="match status" value="1"/>
</dbReference>
<evidence type="ECO:0000259" key="3">
    <source>
        <dbReference type="Pfam" id="PF19051"/>
    </source>
</evidence>
<dbReference type="PANTHER" id="PTHR43818:SF11">
    <property type="entry name" value="BCDNA.GH03377"/>
    <property type="match status" value="1"/>
</dbReference>
<evidence type="ECO:0000256" key="1">
    <source>
        <dbReference type="ARBA" id="ARBA00023002"/>
    </source>
</evidence>
<dbReference type="Proteomes" id="UP000593892">
    <property type="component" value="Chromosome"/>
</dbReference>
<dbReference type="KEGG" id="pfer:IRI77_35580"/>
<dbReference type="AlphaFoldDB" id="A0A7S7NQR6"/>
<feature type="domain" description="Gfo/Idh/MocA-like oxidoreductase bacterial type C-terminal" evidence="3">
    <location>
        <begin position="391"/>
        <end position="468"/>
    </location>
</feature>
<feature type="domain" description="Gfo/Idh/MocA-like oxidoreductase N-terminal" evidence="2">
    <location>
        <begin position="33"/>
        <end position="174"/>
    </location>
</feature>
<sequence>MQRRDFLNRVGAGAAAWTAVSRQAVLGANDRLRVGLIGCGGRGTFDARLMRGTPVDIQAVAPDNYHDGNLDPRLKEPRNVDIAGLCDVYGSRVDRAKQWAPQAKTYSDFRAMLADKEIDAVIIGTPDPWHAPMMMLACEAGKDVYLEKPVMYRLAEAKTMVDTVRRTKRIVQIGTQHRSADHIAEAAKIIASGKIGEVHFVRVWNYMSTFWGNPPVPDSDPPSDLNWDMWLGPAPKVAYNQNRLNYRSYMDYTNGIISDYGNHRFDSVHQIMGVDTPKNVVSSALRFNQKLAGDILDMQTATYEYPSFILSYECCNYNGHGLGGRTPGMKYYGMRGPEDRPHGMAFYGTEAALFVDRLGMELYPEPVPPEPGKRFARGAEWKPRIEKFKMNEDEPTPLHTKNFVDCVRARKEPAANIEVGVRATAVACMGNVAYWTGRKLNWDAKTFSFPGAPEAGKYLFRPYRKPWDLVKFG</sequence>
<gene>
    <name evidence="4" type="ORF">IRI77_35580</name>
</gene>
<dbReference type="Pfam" id="PF01408">
    <property type="entry name" value="GFO_IDH_MocA"/>
    <property type="match status" value="1"/>
</dbReference>
<dbReference type="Gene3D" id="3.30.360.10">
    <property type="entry name" value="Dihydrodipicolinate Reductase, domain 2"/>
    <property type="match status" value="1"/>
</dbReference>
<reference evidence="4 5" key="1">
    <citation type="submission" date="2020-10" db="EMBL/GenBank/DDBJ databases">
        <title>Complete genome sequence of Paludibaculum fermentans P105T, a facultatively anaerobic acidobacterium capable of dissimilatory Fe(III) reduction.</title>
        <authorList>
            <person name="Dedysh S.N."/>
            <person name="Beletsky A.V."/>
            <person name="Kulichevskaya I.S."/>
            <person name="Mardanov A.V."/>
            <person name="Ravin N.V."/>
        </authorList>
    </citation>
    <scope>NUCLEOTIDE SEQUENCE [LARGE SCALE GENOMIC DNA]</scope>
    <source>
        <strain evidence="4 5">P105</strain>
    </source>
</reference>
<dbReference type="GO" id="GO:0000166">
    <property type="term" value="F:nucleotide binding"/>
    <property type="evidence" value="ECO:0007669"/>
    <property type="project" value="InterPro"/>
</dbReference>
<evidence type="ECO:0000313" key="5">
    <source>
        <dbReference type="Proteomes" id="UP000593892"/>
    </source>
</evidence>
<proteinExistence type="predicted"/>
<dbReference type="GO" id="GO:0016491">
    <property type="term" value="F:oxidoreductase activity"/>
    <property type="evidence" value="ECO:0007669"/>
    <property type="project" value="UniProtKB-KW"/>
</dbReference>
<organism evidence="4 5">
    <name type="scientific">Paludibaculum fermentans</name>
    <dbReference type="NCBI Taxonomy" id="1473598"/>
    <lineage>
        <taxon>Bacteria</taxon>
        <taxon>Pseudomonadati</taxon>
        <taxon>Acidobacteriota</taxon>
        <taxon>Terriglobia</taxon>
        <taxon>Bryobacterales</taxon>
        <taxon>Bryobacteraceae</taxon>
        <taxon>Paludibaculum</taxon>
    </lineage>
</organism>
<dbReference type="PANTHER" id="PTHR43818">
    <property type="entry name" value="BCDNA.GH03377"/>
    <property type="match status" value="1"/>
</dbReference>
<dbReference type="InterPro" id="IPR043906">
    <property type="entry name" value="Gfo/Idh/MocA_OxRdtase_bact_C"/>
</dbReference>
<dbReference type="InterPro" id="IPR000683">
    <property type="entry name" value="Gfo/Idh/MocA-like_OxRdtase_N"/>
</dbReference>
<protein>
    <submittedName>
        <fullName evidence="4">Gfo/Idh/MocA family oxidoreductase</fullName>
    </submittedName>
</protein>
<dbReference type="EMBL" id="CP063849">
    <property type="protein sequence ID" value="QOY88001.1"/>
    <property type="molecule type" value="Genomic_DNA"/>
</dbReference>
<dbReference type="SUPFAM" id="SSF55347">
    <property type="entry name" value="Glyceraldehyde-3-phosphate dehydrogenase-like, C-terminal domain"/>
    <property type="match status" value="1"/>
</dbReference>
<feature type="domain" description="Gfo/Idh/MocA-like oxidoreductase bacterial type C-terminal" evidence="3">
    <location>
        <begin position="204"/>
        <end position="280"/>
    </location>
</feature>
<name>A0A7S7NQR6_PALFE</name>
<dbReference type="SUPFAM" id="SSF51735">
    <property type="entry name" value="NAD(P)-binding Rossmann-fold domains"/>
    <property type="match status" value="1"/>
</dbReference>
<dbReference type="InterPro" id="IPR036291">
    <property type="entry name" value="NAD(P)-bd_dom_sf"/>
</dbReference>
<dbReference type="InterPro" id="IPR050463">
    <property type="entry name" value="Gfo/Idh/MocA_oxidrdct_glycsds"/>
</dbReference>
<accession>A0A7S7NQR6</accession>
<dbReference type="Pfam" id="PF19051">
    <property type="entry name" value="GFO_IDH_MocA_C2"/>
    <property type="match status" value="2"/>
</dbReference>
<dbReference type="RefSeq" id="WP_194449664.1">
    <property type="nucleotide sequence ID" value="NZ_CP063849.1"/>
</dbReference>
<evidence type="ECO:0000313" key="4">
    <source>
        <dbReference type="EMBL" id="QOY88001.1"/>
    </source>
</evidence>
<evidence type="ECO:0000259" key="2">
    <source>
        <dbReference type="Pfam" id="PF01408"/>
    </source>
</evidence>
<keyword evidence="1" id="KW-0560">Oxidoreductase</keyword>
<keyword evidence="5" id="KW-1185">Reference proteome</keyword>